<sequence length="79" mass="8938">MDEVGATQSSVNDKVLELRAVADELRALDDHRVALGDKLVDLEHWFRRVGCLELSDHALDVFVSRYVGRVFELADGLRE</sequence>
<keyword evidence="2" id="KW-1185">Reference proteome</keyword>
<organism evidence="1 2">
    <name type="scientific">Rhodococcoides corynebacterioides</name>
    <dbReference type="NCBI Taxonomy" id="53972"/>
    <lineage>
        <taxon>Bacteria</taxon>
        <taxon>Bacillati</taxon>
        <taxon>Actinomycetota</taxon>
        <taxon>Actinomycetes</taxon>
        <taxon>Mycobacteriales</taxon>
        <taxon>Nocardiaceae</taxon>
        <taxon>Rhodococcoides</taxon>
    </lineage>
</organism>
<evidence type="ECO:0000313" key="2">
    <source>
        <dbReference type="Proteomes" id="UP000703038"/>
    </source>
</evidence>
<reference evidence="1 2" key="1">
    <citation type="submission" date="2021-01" db="EMBL/GenBank/DDBJ databases">
        <title>Genomics of switchgrass bacterial isolates.</title>
        <authorList>
            <person name="Shade A."/>
        </authorList>
    </citation>
    <scope>NUCLEOTIDE SEQUENCE [LARGE SCALE GENOMIC DNA]</scope>
    <source>
        <strain evidence="1 2">PvP111</strain>
    </source>
</reference>
<dbReference type="RefSeq" id="WP_027504121.1">
    <property type="nucleotide sequence ID" value="NZ_JAFBBK010000001.1"/>
</dbReference>
<name>A0ABS2KP50_9NOCA</name>
<dbReference type="Proteomes" id="UP000703038">
    <property type="component" value="Unassembled WGS sequence"/>
</dbReference>
<dbReference type="EMBL" id="JAFBBK010000001">
    <property type="protein sequence ID" value="MBM7413739.1"/>
    <property type="molecule type" value="Genomic_DNA"/>
</dbReference>
<accession>A0ABS2KP50</accession>
<protein>
    <submittedName>
        <fullName evidence="1">Uncharacterized protein</fullName>
    </submittedName>
</protein>
<proteinExistence type="predicted"/>
<comment type="caution">
    <text evidence="1">The sequence shown here is derived from an EMBL/GenBank/DDBJ whole genome shotgun (WGS) entry which is preliminary data.</text>
</comment>
<evidence type="ECO:0000313" key="1">
    <source>
        <dbReference type="EMBL" id="MBM7413739.1"/>
    </source>
</evidence>
<gene>
    <name evidence="1" type="ORF">JOE42_000472</name>
</gene>